<accession>A0A7W3N3Y4</accession>
<dbReference type="Proteomes" id="UP000539313">
    <property type="component" value="Unassembled WGS sequence"/>
</dbReference>
<evidence type="ECO:0000313" key="1">
    <source>
        <dbReference type="EMBL" id="MBA9007131.1"/>
    </source>
</evidence>
<protein>
    <submittedName>
        <fullName evidence="1">Uncharacterized protein</fullName>
    </submittedName>
</protein>
<name>A0A7W3N3Y4_9ACTN</name>
<sequence length="90" mass="10094">MATEAPYRHLEELATRLSRAGLCTRLEEPLGKAPRLHVLNPDLPVAEEHVIIEAHSDQDWFWWAWAERIAPAGEMDRAVSGIRRVLGAAA</sequence>
<organism evidence="1 2">
    <name type="scientific">Thermomonospora cellulosilytica</name>
    <dbReference type="NCBI Taxonomy" id="1411118"/>
    <lineage>
        <taxon>Bacteria</taxon>
        <taxon>Bacillati</taxon>
        <taxon>Actinomycetota</taxon>
        <taxon>Actinomycetes</taxon>
        <taxon>Streptosporangiales</taxon>
        <taxon>Thermomonosporaceae</taxon>
        <taxon>Thermomonospora</taxon>
    </lineage>
</organism>
<proteinExistence type="predicted"/>
<dbReference type="AlphaFoldDB" id="A0A7W3N3Y4"/>
<reference evidence="1 2" key="1">
    <citation type="submission" date="2020-08" db="EMBL/GenBank/DDBJ databases">
        <title>Sequencing the genomes of 1000 actinobacteria strains.</title>
        <authorList>
            <person name="Klenk H.-P."/>
        </authorList>
    </citation>
    <scope>NUCLEOTIDE SEQUENCE [LARGE SCALE GENOMIC DNA]</scope>
    <source>
        <strain evidence="1 2">DSM 45823</strain>
    </source>
</reference>
<dbReference type="EMBL" id="JACJII010000001">
    <property type="protein sequence ID" value="MBA9007131.1"/>
    <property type="molecule type" value="Genomic_DNA"/>
</dbReference>
<dbReference type="RefSeq" id="WP_119729273.1">
    <property type="nucleotide sequence ID" value="NZ_JACJII010000001.1"/>
</dbReference>
<keyword evidence="2" id="KW-1185">Reference proteome</keyword>
<gene>
    <name evidence="1" type="ORF">HNR21_006013</name>
</gene>
<comment type="caution">
    <text evidence="1">The sequence shown here is derived from an EMBL/GenBank/DDBJ whole genome shotgun (WGS) entry which is preliminary data.</text>
</comment>
<evidence type="ECO:0000313" key="2">
    <source>
        <dbReference type="Proteomes" id="UP000539313"/>
    </source>
</evidence>